<dbReference type="PANTHER" id="PTHR46211">
    <property type="entry name" value="GLYCEROPHOSPHORYL DIESTER PHOSPHODIESTERASE"/>
    <property type="match status" value="1"/>
</dbReference>
<dbReference type="AlphaFoldDB" id="A0A1T4PGS1"/>
<dbReference type="OrthoDB" id="384721at2"/>
<dbReference type="STRING" id="180163.SAMN02745174_01883"/>
<dbReference type="InterPro" id="IPR030395">
    <property type="entry name" value="GP_PDE_dom"/>
</dbReference>
<dbReference type="Gene3D" id="3.20.20.190">
    <property type="entry name" value="Phosphatidylinositol (PI) phosphodiesterase"/>
    <property type="match status" value="1"/>
</dbReference>
<sequence length="223" mass="26162">MILFAHRGASGYLKENTLSSLKKAVEMGAKAYEIDVQLTKDNKIVVHHDYSLGRIFKGEGYIKDLTENYLHEISKGELPTLKEIINILPKDSFFNIELKIENSDIREIEDYVFEEIKDYPKENILISSFNHEILKRVYKKNNKLKIGLLFDEVPNNLEEYIEKVGIKPYSINPNIKKFSIEKSRIIKRNNLKIFTYTVNEEIDYKKAIELEVDGIFTDYIDRF</sequence>
<proteinExistence type="predicted"/>
<dbReference type="Pfam" id="PF03009">
    <property type="entry name" value="GDPD"/>
    <property type="match status" value="1"/>
</dbReference>
<dbReference type="PROSITE" id="PS51704">
    <property type="entry name" value="GP_PDE"/>
    <property type="match status" value="1"/>
</dbReference>
<evidence type="ECO:0000313" key="3">
    <source>
        <dbReference type="Proteomes" id="UP000191153"/>
    </source>
</evidence>
<evidence type="ECO:0000313" key="2">
    <source>
        <dbReference type="EMBL" id="SJZ89978.1"/>
    </source>
</evidence>
<name>A0A1T4PGS1_9FUSO</name>
<dbReference type="PANTHER" id="PTHR46211:SF1">
    <property type="entry name" value="GLYCEROPHOSPHODIESTER PHOSPHODIESTERASE, CYTOPLASMIC"/>
    <property type="match status" value="1"/>
</dbReference>
<reference evidence="2 3" key="1">
    <citation type="submission" date="2017-02" db="EMBL/GenBank/DDBJ databases">
        <authorList>
            <person name="Peterson S.W."/>
        </authorList>
    </citation>
    <scope>NUCLEOTIDE SEQUENCE [LARGE SCALE GENOMIC DNA]</scope>
    <source>
        <strain evidence="2 3">ATCC 700028</strain>
    </source>
</reference>
<accession>A0A1T4PGS1</accession>
<dbReference type="GO" id="GO:0008081">
    <property type="term" value="F:phosphoric diester hydrolase activity"/>
    <property type="evidence" value="ECO:0007669"/>
    <property type="project" value="InterPro"/>
</dbReference>
<evidence type="ECO:0000259" key="1">
    <source>
        <dbReference type="PROSITE" id="PS51704"/>
    </source>
</evidence>
<dbReference type="SUPFAM" id="SSF51695">
    <property type="entry name" value="PLC-like phosphodiesterases"/>
    <property type="match status" value="1"/>
</dbReference>
<dbReference type="Proteomes" id="UP000191153">
    <property type="component" value="Unassembled WGS sequence"/>
</dbReference>
<organism evidence="2 3">
    <name type="scientific">Cetobacterium ceti</name>
    <dbReference type="NCBI Taxonomy" id="180163"/>
    <lineage>
        <taxon>Bacteria</taxon>
        <taxon>Fusobacteriati</taxon>
        <taxon>Fusobacteriota</taxon>
        <taxon>Fusobacteriia</taxon>
        <taxon>Fusobacteriales</taxon>
        <taxon>Fusobacteriaceae</taxon>
        <taxon>Cetobacterium</taxon>
    </lineage>
</organism>
<gene>
    <name evidence="2" type="ORF">SAMN02745174_01883</name>
</gene>
<dbReference type="EMBL" id="FUWX01000014">
    <property type="protein sequence ID" value="SJZ89978.1"/>
    <property type="molecule type" value="Genomic_DNA"/>
</dbReference>
<protein>
    <submittedName>
        <fullName evidence="2">Glycerophosphoryl diester phosphodiesterase</fullName>
    </submittedName>
</protein>
<feature type="domain" description="GP-PDE" evidence="1">
    <location>
        <begin position="1"/>
        <end position="223"/>
    </location>
</feature>
<dbReference type="RefSeq" id="WP_078694348.1">
    <property type="nucleotide sequence ID" value="NZ_FUWX01000014.1"/>
</dbReference>
<dbReference type="InterPro" id="IPR017946">
    <property type="entry name" value="PLC-like_Pdiesterase_TIM-brl"/>
</dbReference>
<keyword evidence="3" id="KW-1185">Reference proteome</keyword>
<dbReference type="GO" id="GO:0006629">
    <property type="term" value="P:lipid metabolic process"/>
    <property type="evidence" value="ECO:0007669"/>
    <property type="project" value="InterPro"/>
</dbReference>
<dbReference type="CDD" id="cd08556">
    <property type="entry name" value="GDPD"/>
    <property type="match status" value="1"/>
</dbReference>